<evidence type="ECO:0000256" key="3">
    <source>
        <dbReference type="SAM" id="MobiDB-lite"/>
    </source>
</evidence>
<dbReference type="InterPro" id="IPR052254">
    <property type="entry name" value="CUL4-DDB1_E3_ligase_receptor"/>
</dbReference>
<evidence type="ECO:0000256" key="1">
    <source>
        <dbReference type="ARBA" id="ARBA00022574"/>
    </source>
</evidence>
<feature type="compositionally biased region" description="Polar residues" evidence="3">
    <location>
        <begin position="42"/>
        <end position="57"/>
    </location>
</feature>
<evidence type="ECO:0000313" key="6">
    <source>
        <dbReference type="Proteomes" id="UP000886885"/>
    </source>
</evidence>
<evidence type="ECO:0000313" key="5">
    <source>
        <dbReference type="EMBL" id="KAG6781288.1"/>
    </source>
</evidence>
<keyword evidence="6" id="KW-1185">Reference proteome</keyword>
<feature type="region of interest" description="Disordered" evidence="3">
    <location>
        <begin position="38"/>
        <end position="57"/>
    </location>
</feature>
<gene>
    <name evidence="5" type="ORF">POTOM_014182</name>
</gene>
<dbReference type="PANTHER" id="PTHR44472">
    <property type="entry name" value="DDB1- AND CUL4-ASSOCIATED FACTOR 4-RELATED"/>
    <property type="match status" value="1"/>
</dbReference>
<keyword evidence="4" id="KW-0732">Signal</keyword>
<dbReference type="OrthoDB" id="128867at2759"/>
<feature type="signal peptide" evidence="4">
    <location>
        <begin position="1"/>
        <end position="20"/>
    </location>
</feature>
<dbReference type="PANTHER" id="PTHR44472:SF1">
    <property type="entry name" value="DDB1 AND CUL4 ASSOCIATED FACTOR 4"/>
    <property type="match status" value="1"/>
</dbReference>
<evidence type="ECO:0000256" key="2">
    <source>
        <dbReference type="ARBA" id="ARBA00022737"/>
    </source>
</evidence>
<comment type="caution">
    <text evidence="5">The sequence shown here is derived from an EMBL/GenBank/DDBJ whole genome shotgun (WGS) entry which is preliminary data.</text>
</comment>
<reference evidence="5" key="1">
    <citation type="journal article" date="2020" name="bioRxiv">
        <title>Hybrid origin of Populus tomentosa Carr. identified through genome sequencing and phylogenomic analysis.</title>
        <authorList>
            <person name="An X."/>
            <person name="Gao K."/>
            <person name="Chen Z."/>
            <person name="Li J."/>
            <person name="Yang X."/>
            <person name="Yang X."/>
            <person name="Zhou J."/>
            <person name="Guo T."/>
            <person name="Zhao T."/>
            <person name="Huang S."/>
            <person name="Miao D."/>
            <person name="Khan W.U."/>
            <person name="Rao P."/>
            <person name="Ye M."/>
            <person name="Lei B."/>
            <person name="Liao W."/>
            <person name="Wang J."/>
            <person name="Ji L."/>
            <person name="Li Y."/>
            <person name="Guo B."/>
            <person name="Mustafa N.S."/>
            <person name="Li S."/>
            <person name="Yun Q."/>
            <person name="Keller S.R."/>
            <person name="Mao J."/>
            <person name="Zhang R."/>
            <person name="Strauss S.H."/>
        </authorList>
    </citation>
    <scope>NUCLEOTIDE SEQUENCE</scope>
    <source>
        <strain evidence="5">GM15</strain>
        <tissue evidence="5">Leaf</tissue>
    </source>
</reference>
<dbReference type="AlphaFoldDB" id="A0A8X8A1J0"/>
<accession>A0A8X8A1J0</accession>
<feature type="chain" id="PRO_5036478164" evidence="4">
    <location>
        <begin position="21"/>
        <end position="217"/>
    </location>
</feature>
<dbReference type="Proteomes" id="UP000886885">
    <property type="component" value="Chromosome 3D"/>
</dbReference>
<sequence length="217" mass="23562">MPQGFFFLIWFVTNSNKFLAELPVFYYDKEKNRYSPLKGSIPGSSSSTNNAQEPSTANTQKYAPALGDLAFLSLSILSSSNICTSEILEILGLHWIATLGSETSGGSVYILNLVEPVNFDSSSAIGRMLFKAASFNCTIWTADCNPNSRTNLGAALVNLETGMASWVCRSKSDVLSQQLDPSGNVVLCGLINGAILTVDVGEKQERVSDRLIRHRIP</sequence>
<proteinExistence type="predicted"/>
<protein>
    <submittedName>
        <fullName evidence="5">Uncharacterized protein</fullName>
    </submittedName>
</protein>
<keyword evidence="2" id="KW-0677">Repeat</keyword>
<keyword evidence="1" id="KW-0853">WD repeat</keyword>
<evidence type="ECO:0000256" key="4">
    <source>
        <dbReference type="SAM" id="SignalP"/>
    </source>
</evidence>
<name>A0A8X8A1J0_POPTO</name>
<organism evidence="5 6">
    <name type="scientific">Populus tomentosa</name>
    <name type="common">Chinese white poplar</name>
    <dbReference type="NCBI Taxonomy" id="118781"/>
    <lineage>
        <taxon>Eukaryota</taxon>
        <taxon>Viridiplantae</taxon>
        <taxon>Streptophyta</taxon>
        <taxon>Embryophyta</taxon>
        <taxon>Tracheophyta</taxon>
        <taxon>Spermatophyta</taxon>
        <taxon>Magnoliopsida</taxon>
        <taxon>eudicotyledons</taxon>
        <taxon>Gunneridae</taxon>
        <taxon>Pentapetalae</taxon>
        <taxon>rosids</taxon>
        <taxon>fabids</taxon>
        <taxon>Malpighiales</taxon>
        <taxon>Salicaceae</taxon>
        <taxon>Saliceae</taxon>
        <taxon>Populus</taxon>
    </lineage>
</organism>
<dbReference type="EMBL" id="JAAWWB010000006">
    <property type="protein sequence ID" value="KAG6781288.1"/>
    <property type="molecule type" value="Genomic_DNA"/>
</dbReference>